<name>A0A3N6NE06_NATCH</name>
<comment type="caution">
    <text evidence="8">The sequence shown here is derived from an EMBL/GenBank/DDBJ whole genome shotgun (WGS) entry which is preliminary data.</text>
</comment>
<protein>
    <submittedName>
        <fullName evidence="8">Acyl-CoA synthetase</fullName>
    </submittedName>
</protein>
<evidence type="ECO:0000256" key="4">
    <source>
        <dbReference type="ARBA" id="ARBA00022840"/>
    </source>
</evidence>
<dbReference type="GO" id="GO:0005524">
    <property type="term" value="F:ATP binding"/>
    <property type="evidence" value="ECO:0007669"/>
    <property type="project" value="UniProtKB-KW"/>
</dbReference>
<feature type="region of interest" description="Disordered" evidence="5">
    <location>
        <begin position="522"/>
        <end position="551"/>
    </location>
</feature>
<dbReference type="InterPro" id="IPR025110">
    <property type="entry name" value="AMP-bd_C"/>
</dbReference>
<dbReference type="GO" id="GO:0015645">
    <property type="term" value="F:fatty acid ligase activity"/>
    <property type="evidence" value="ECO:0007669"/>
    <property type="project" value="TreeGrafter"/>
</dbReference>
<evidence type="ECO:0000313" key="9">
    <source>
        <dbReference type="Proteomes" id="UP000282323"/>
    </source>
</evidence>
<evidence type="ECO:0000256" key="3">
    <source>
        <dbReference type="ARBA" id="ARBA00022741"/>
    </source>
</evidence>
<dbReference type="GO" id="GO:0006637">
    <property type="term" value="P:acyl-CoA metabolic process"/>
    <property type="evidence" value="ECO:0007669"/>
    <property type="project" value="TreeGrafter"/>
</dbReference>
<dbReference type="Pfam" id="PF13193">
    <property type="entry name" value="AMP-binding_C"/>
    <property type="match status" value="1"/>
</dbReference>
<keyword evidence="3" id="KW-0547">Nucleotide-binding</keyword>
<dbReference type="Gene3D" id="3.30.300.30">
    <property type="match status" value="1"/>
</dbReference>
<dbReference type="InterPro" id="IPR045851">
    <property type="entry name" value="AMP-bd_C_sf"/>
</dbReference>
<sequence>MDRSPNLANYEGLSDVFEWDSIYADADWDAPDTINVAHEVCDRHATNRGTVALFFVGRDGHRERITFWELTQRSNQFANVLDELGLADGDRVFACMPRVPEQYVALLGTLKAGYVFGGIDEQYDADRIAYRLNDSDARVVITTPSHRPTVATALEDVESVEDVIVVSDDGTGIRREDVSYYAAMETAPLEYETAKTEGSDPALLYYTSGATGPAKGVVHGHRWIVGIAAAQLYAGDLDQHQTDLYWGTGGLGWLTAPVNTLGVWFWGHSLLVNEAGFDPDAWIELIEEFPISVMFSVPAIYRRLRDHDRRLADVDVDIYRALSTGEPLEAELVEWGENALGVPIHDTYGQAETGNMIINTYPSIETRPGSMGKPLPGVECAVVDSETGDRLEPNETGEIAVRNTFPSFFLGYWNDPDRTDDSFVDDWYLTGDLARVDEDGYFWFQGRADDVILSGGSRIGPFSIERELADHGSVREVAAVPTPHPDRNQAVKAFVVVRDSADPSDELADEIVSNATQALSNREVPESIEFRDSLPRTETGQIRRDELREDG</sequence>
<dbReference type="Proteomes" id="UP000282323">
    <property type="component" value="Unassembled WGS sequence"/>
</dbReference>
<evidence type="ECO:0000259" key="6">
    <source>
        <dbReference type="Pfam" id="PF00501"/>
    </source>
</evidence>
<accession>A0A3N6NE06</accession>
<dbReference type="InterPro" id="IPR042099">
    <property type="entry name" value="ANL_N_sf"/>
</dbReference>
<feature type="domain" description="AMP-binding enzyme C-terminal" evidence="7">
    <location>
        <begin position="464"/>
        <end position="540"/>
    </location>
</feature>
<proteinExistence type="inferred from homology"/>
<dbReference type="GO" id="GO:0006633">
    <property type="term" value="P:fatty acid biosynthetic process"/>
    <property type="evidence" value="ECO:0007669"/>
    <property type="project" value="TreeGrafter"/>
</dbReference>
<dbReference type="PANTHER" id="PTHR43605:SF10">
    <property type="entry name" value="ACYL-COA SYNTHETASE MEDIUM CHAIN FAMILY MEMBER 3"/>
    <property type="match status" value="1"/>
</dbReference>
<evidence type="ECO:0000256" key="1">
    <source>
        <dbReference type="ARBA" id="ARBA00006432"/>
    </source>
</evidence>
<dbReference type="GO" id="GO:0016405">
    <property type="term" value="F:CoA-ligase activity"/>
    <property type="evidence" value="ECO:0007669"/>
    <property type="project" value="UniProtKB-ARBA"/>
</dbReference>
<feature type="compositionally biased region" description="Basic and acidic residues" evidence="5">
    <location>
        <begin position="523"/>
        <end position="551"/>
    </location>
</feature>
<dbReference type="Gene3D" id="3.40.50.12780">
    <property type="entry name" value="N-terminal domain of ligase-like"/>
    <property type="match status" value="1"/>
</dbReference>
<evidence type="ECO:0000256" key="2">
    <source>
        <dbReference type="ARBA" id="ARBA00022598"/>
    </source>
</evidence>
<keyword evidence="4" id="KW-0067">ATP-binding</keyword>
<keyword evidence="9" id="KW-1185">Reference proteome</keyword>
<organism evidence="8 9">
    <name type="scientific">Natrarchaeobius chitinivorans</name>
    <dbReference type="NCBI Taxonomy" id="1679083"/>
    <lineage>
        <taxon>Archaea</taxon>
        <taxon>Methanobacteriati</taxon>
        <taxon>Methanobacteriota</taxon>
        <taxon>Stenosarchaea group</taxon>
        <taxon>Halobacteria</taxon>
        <taxon>Halobacteriales</taxon>
        <taxon>Natrialbaceae</taxon>
        <taxon>Natrarchaeobius</taxon>
    </lineage>
</organism>
<dbReference type="RefSeq" id="WP_124194203.1">
    <property type="nucleotide sequence ID" value="NZ_REGA01000002.1"/>
</dbReference>
<evidence type="ECO:0000259" key="7">
    <source>
        <dbReference type="Pfam" id="PF13193"/>
    </source>
</evidence>
<dbReference type="InterPro" id="IPR000873">
    <property type="entry name" value="AMP-dep_synth/lig_dom"/>
</dbReference>
<evidence type="ECO:0000313" key="8">
    <source>
        <dbReference type="EMBL" id="RQG97082.1"/>
    </source>
</evidence>
<feature type="domain" description="AMP-dependent synthetase/ligase" evidence="6">
    <location>
        <begin position="47"/>
        <end position="413"/>
    </location>
</feature>
<reference evidence="8 9" key="1">
    <citation type="submission" date="2018-10" db="EMBL/GenBank/DDBJ databases">
        <title>Natrarchaeobius chitinivorans gen. nov., sp. nov., and Natrarchaeobius haloalkaliphilus sp. nov., alkaliphilic, chitin-utilizing haloarchaea from hypersaline alkaline lakes.</title>
        <authorList>
            <person name="Sorokin D.Y."/>
            <person name="Elcheninov A.G."/>
            <person name="Kostrikina N.A."/>
            <person name="Bale N.J."/>
            <person name="Sinninghe Damste J.S."/>
            <person name="Khijniak T.V."/>
            <person name="Kublanov I.V."/>
            <person name="Toshchakov S.V."/>
        </authorList>
    </citation>
    <scope>NUCLEOTIDE SEQUENCE [LARGE SCALE GENOMIC DNA]</scope>
    <source>
        <strain evidence="8 9">AArcht4T</strain>
    </source>
</reference>
<dbReference type="GO" id="GO:0004321">
    <property type="term" value="F:fatty-acyl-CoA synthase activity"/>
    <property type="evidence" value="ECO:0007669"/>
    <property type="project" value="TreeGrafter"/>
</dbReference>
<dbReference type="Pfam" id="PF00501">
    <property type="entry name" value="AMP-binding"/>
    <property type="match status" value="1"/>
</dbReference>
<comment type="similarity">
    <text evidence="1">Belongs to the ATP-dependent AMP-binding enzyme family.</text>
</comment>
<dbReference type="InterPro" id="IPR051087">
    <property type="entry name" value="Mitochondrial_ACSM"/>
</dbReference>
<dbReference type="AlphaFoldDB" id="A0A3N6NE06"/>
<dbReference type="SUPFAM" id="SSF56801">
    <property type="entry name" value="Acetyl-CoA synthetase-like"/>
    <property type="match status" value="1"/>
</dbReference>
<dbReference type="EMBL" id="REGA01000002">
    <property type="protein sequence ID" value="RQG97082.1"/>
    <property type="molecule type" value="Genomic_DNA"/>
</dbReference>
<dbReference type="OrthoDB" id="193284at2157"/>
<dbReference type="PANTHER" id="PTHR43605">
    <property type="entry name" value="ACYL-COENZYME A SYNTHETASE"/>
    <property type="match status" value="1"/>
</dbReference>
<gene>
    <name evidence="8" type="ORF">EA473_03115</name>
</gene>
<evidence type="ECO:0000256" key="5">
    <source>
        <dbReference type="SAM" id="MobiDB-lite"/>
    </source>
</evidence>
<keyword evidence="2" id="KW-0436">Ligase</keyword>